<dbReference type="EMBL" id="MFCP01000020">
    <property type="protein sequence ID" value="OGE28301.1"/>
    <property type="molecule type" value="Genomic_DNA"/>
</dbReference>
<protein>
    <submittedName>
        <fullName evidence="1">Uncharacterized protein</fullName>
    </submittedName>
</protein>
<dbReference type="Proteomes" id="UP000177555">
    <property type="component" value="Unassembled WGS sequence"/>
</dbReference>
<comment type="caution">
    <text evidence="1">The sequence shown here is derived from an EMBL/GenBank/DDBJ whole genome shotgun (WGS) entry which is preliminary data.</text>
</comment>
<proteinExistence type="predicted"/>
<evidence type="ECO:0000313" key="1">
    <source>
        <dbReference type="EMBL" id="OGE28301.1"/>
    </source>
</evidence>
<sequence length="157" mass="17707">MGNVETVENPPQTTVLLSPEETQKAVSLVRTSIKRIISQWTEYREPRLLEQGLVKEFTRTQGQNGEGLWEVEDDGPYINCNLANSGGKWILEVQSRDEHPHRDPLLSVQRIKREGEREIPESPPNNSKAALGLIMEFVKKINGGEIPPEPLELSNRG</sequence>
<accession>A0A1F5JI17</accession>
<gene>
    <name evidence="1" type="ORF">A2867_04770</name>
</gene>
<reference evidence="1 2" key="1">
    <citation type="journal article" date="2016" name="Nat. Commun.">
        <title>Thousands of microbial genomes shed light on interconnected biogeochemical processes in an aquifer system.</title>
        <authorList>
            <person name="Anantharaman K."/>
            <person name="Brown C.T."/>
            <person name="Hug L.A."/>
            <person name="Sharon I."/>
            <person name="Castelle C.J."/>
            <person name="Probst A.J."/>
            <person name="Thomas B.C."/>
            <person name="Singh A."/>
            <person name="Wilkins M.J."/>
            <person name="Karaoz U."/>
            <person name="Brodie E.L."/>
            <person name="Williams K.H."/>
            <person name="Hubbard S.S."/>
            <person name="Banfield J.F."/>
        </authorList>
    </citation>
    <scope>NUCLEOTIDE SEQUENCE [LARGE SCALE GENOMIC DNA]</scope>
</reference>
<organism evidence="1 2">
    <name type="scientific">Candidatus Daviesbacteria bacterium RIFCSPHIGHO2_01_FULL_40_11</name>
    <dbReference type="NCBI Taxonomy" id="1797762"/>
    <lineage>
        <taxon>Bacteria</taxon>
        <taxon>Candidatus Daviesiibacteriota</taxon>
    </lineage>
</organism>
<evidence type="ECO:0000313" key="2">
    <source>
        <dbReference type="Proteomes" id="UP000177555"/>
    </source>
</evidence>
<name>A0A1F5JI17_9BACT</name>
<dbReference type="AlphaFoldDB" id="A0A1F5JI17"/>